<sequence>MSTGGKEVQPRDPDPPASGAMRAMFYVAASDSEDPHVVSDVRIVQEAAREFAVAGLSRTPASGGVPRRR</sequence>
<reference evidence="2" key="2">
    <citation type="submission" date="2020-09" db="EMBL/GenBank/DDBJ databases">
        <authorList>
            <person name="Sun Q."/>
            <person name="Zhou Y."/>
        </authorList>
    </citation>
    <scope>NUCLEOTIDE SEQUENCE</scope>
    <source>
        <strain evidence="2">CGMCC 1.15493</strain>
    </source>
</reference>
<name>A0A917D8W3_9HYPH</name>
<evidence type="ECO:0000256" key="1">
    <source>
        <dbReference type="SAM" id="MobiDB-lite"/>
    </source>
</evidence>
<proteinExistence type="predicted"/>
<gene>
    <name evidence="2" type="ORF">GCM10011335_18330</name>
</gene>
<evidence type="ECO:0000313" key="2">
    <source>
        <dbReference type="EMBL" id="GGD15899.1"/>
    </source>
</evidence>
<dbReference type="Proteomes" id="UP000613160">
    <property type="component" value="Unassembled WGS sequence"/>
</dbReference>
<protein>
    <submittedName>
        <fullName evidence="2">Uncharacterized protein</fullName>
    </submittedName>
</protein>
<organism evidence="2 3">
    <name type="scientific">Aureimonas glaciei</name>
    <dbReference type="NCBI Taxonomy" id="1776957"/>
    <lineage>
        <taxon>Bacteria</taxon>
        <taxon>Pseudomonadati</taxon>
        <taxon>Pseudomonadota</taxon>
        <taxon>Alphaproteobacteria</taxon>
        <taxon>Hyphomicrobiales</taxon>
        <taxon>Aurantimonadaceae</taxon>
        <taxon>Aureimonas</taxon>
    </lineage>
</organism>
<accession>A0A917D8W3</accession>
<evidence type="ECO:0000313" key="3">
    <source>
        <dbReference type="Proteomes" id="UP000613160"/>
    </source>
</evidence>
<feature type="region of interest" description="Disordered" evidence="1">
    <location>
        <begin position="1"/>
        <end position="20"/>
    </location>
</feature>
<keyword evidence="3" id="KW-1185">Reference proteome</keyword>
<comment type="caution">
    <text evidence="2">The sequence shown here is derived from an EMBL/GenBank/DDBJ whole genome shotgun (WGS) entry which is preliminary data.</text>
</comment>
<reference evidence="2" key="1">
    <citation type="journal article" date="2014" name="Int. J. Syst. Evol. Microbiol.">
        <title>Complete genome sequence of Corynebacterium casei LMG S-19264T (=DSM 44701T), isolated from a smear-ripened cheese.</title>
        <authorList>
            <consortium name="US DOE Joint Genome Institute (JGI-PGF)"/>
            <person name="Walter F."/>
            <person name="Albersmeier A."/>
            <person name="Kalinowski J."/>
            <person name="Ruckert C."/>
        </authorList>
    </citation>
    <scope>NUCLEOTIDE SEQUENCE</scope>
    <source>
        <strain evidence="2">CGMCC 1.15493</strain>
    </source>
</reference>
<dbReference type="EMBL" id="BMJJ01000003">
    <property type="protein sequence ID" value="GGD15899.1"/>
    <property type="molecule type" value="Genomic_DNA"/>
</dbReference>
<dbReference type="AlphaFoldDB" id="A0A917D8W3"/>